<evidence type="ECO:0000313" key="12">
    <source>
        <dbReference type="Ensembl" id="ENSCPBP00000037687.1"/>
    </source>
</evidence>
<dbReference type="GeneTree" id="ENSGT00940000160062"/>
<keyword evidence="4" id="KW-0597">Phosphoprotein</keyword>
<evidence type="ECO:0000256" key="3">
    <source>
        <dbReference type="ARBA" id="ARBA00022475"/>
    </source>
</evidence>
<dbReference type="Gene3D" id="3.40.50.300">
    <property type="entry name" value="P-loop containing nucleotide triphosphate hydrolases"/>
    <property type="match status" value="1"/>
</dbReference>
<dbReference type="FunFam" id="3.40.50.300:FF:001032">
    <property type="entry name" value="GTP-binding protein REM 2"/>
    <property type="match status" value="1"/>
</dbReference>
<dbReference type="InterPro" id="IPR025662">
    <property type="entry name" value="Sigma_54_int_dom_ATP-bd_1"/>
</dbReference>
<protein>
    <recommendedName>
        <fullName evidence="9">GTP-binding protein REM 2</fullName>
    </recommendedName>
    <alternativeName>
        <fullName evidence="10">Rad and Gem-like GTP-binding protein 2</fullName>
    </alternativeName>
</protein>
<dbReference type="PANTHER" id="PTHR45775:SF5">
    <property type="entry name" value="GTP-BINDING PROTEIN REM 2"/>
    <property type="match status" value="1"/>
</dbReference>
<evidence type="ECO:0000313" key="13">
    <source>
        <dbReference type="Proteomes" id="UP000694380"/>
    </source>
</evidence>
<dbReference type="GO" id="GO:0005886">
    <property type="term" value="C:plasma membrane"/>
    <property type="evidence" value="ECO:0007669"/>
    <property type="project" value="UniProtKB-SubCell"/>
</dbReference>
<evidence type="ECO:0000256" key="7">
    <source>
        <dbReference type="ARBA" id="ARBA00023136"/>
    </source>
</evidence>
<dbReference type="PROSITE" id="PS00675">
    <property type="entry name" value="SIGMA54_INTERACT_1"/>
    <property type="match status" value="1"/>
</dbReference>
<dbReference type="InterPro" id="IPR001806">
    <property type="entry name" value="Small_GTPase"/>
</dbReference>
<dbReference type="PROSITE" id="PS51419">
    <property type="entry name" value="RAB"/>
    <property type="match status" value="1"/>
</dbReference>
<proteinExistence type="inferred from homology"/>
<dbReference type="GO" id="GO:0003924">
    <property type="term" value="F:GTPase activity"/>
    <property type="evidence" value="ECO:0007669"/>
    <property type="project" value="InterPro"/>
</dbReference>
<keyword evidence="3" id="KW-1003">Cell membrane</keyword>
<dbReference type="CDD" id="cd04148">
    <property type="entry name" value="RGK"/>
    <property type="match status" value="1"/>
</dbReference>
<dbReference type="PRINTS" id="PR00449">
    <property type="entry name" value="RASTRNSFRMNG"/>
</dbReference>
<feature type="region of interest" description="Disordered" evidence="11">
    <location>
        <begin position="1"/>
        <end position="80"/>
    </location>
</feature>
<dbReference type="InterPro" id="IPR027417">
    <property type="entry name" value="P-loop_NTPase"/>
</dbReference>
<comment type="function">
    <text evidence="8">Binds GTP saturably and exhibits a low intrinsic rate of GTP hydrolysis.</text>
</comment>
<evidence type="ECO:0000256" key="1">
    <source>
        <dbReference type="ARBA" id="ARBA00004236"/>
    </source>
</evidence>
<keyword evidence="6" id="KW-0342">GTP-binding</keyword>
<dbReference type="PANTHER" id="PTHR45775">
    <property type="entry name" value="RAD, GEM/KIR FAMILY MEMBER 2, ISOFORM C"/>
    <property type="match status" value="1"/>
</dbReference>
<feature type="compositionally biased region" description="Pro residues" evidence="11">
    <location>
        <begin position="16"/>
        <end position="32"/>
    </location>
</feature>
<dbReference type="GO" id="GO:0005525">
    <property type="term" value="F:GTP binding"/>
    <property type="evidence" value="ECO:0007669"/>
    <property type="project" value="UniProtKB-KW"/>
</dbReference>
<accession>A0A8C3IQN6</accession>
<evidence type="ECO:0000256" key="5">
    <source>
        <dbReference type="ARBA" id="ARBA00022741"/>
    </source>
</evidence>
<dbReference type="SMART" id="SM00173">
    <property type="entry name" value="RAS"/>
    <property type="match status" value="1"/>
</dbReference>
<feature type="compositionally biased region" description="Low complexity" evidence="11">
    <location>
        <begin position="45"/>
        <end position="58"/>
    </location>
</feature>
<dbReference type="SUPFAM" id="SSF52540">
    <property type="entry name" value="P-loop containing nucleoside triphosphate hydrolases"/>
    <property type="match status" value="1"/>
</dbReference>
<evidence type="ECO:0000256" key="8">
    <source>
        <dbReference type="ARBA" id="ARBA00053429"/>
    </source>
</evidence>
<reference evidence="12" key="1">
    <citation type="submission" date="2025-08" db="UniProtKB">
        <authorList>
            <consortium name="Ensembl"/>
        </authorList>
    </citation>
    <scope>IDENTIFICATION</scope>
</reference>
<dbReference type="InterPro" id="IPR051641">
    <property type="entry name" value="RGK_GTP-binding_reg"/>
</dbReference>
<keyword evidence="7" id="KW-0472">Membrane</keyword>
<dbReference type="GO" id="GO:0005246">
    <property type="term" value="F:calcium channel regulator activity"/>
    <property type="evidence" value="ECO:0007669"/>
    <property type="project" value="TreeGrafter"/>
</dbReference>
<dbReference type="Proteomes" id="UP000694380">
    <property type="component" value="Unplaced"/>
</dbReference>
<dbReference type="SMART" id="SM00174">
    <property type="entry name" value="RHO"/>
    <property type="match status" value="1"/>
</dbReference>
<keyword evidence="5" id="KW-0547">Nucleotide-binding</keyword>
<organism evidence="12 13">
    <name type="scientific">Chrysemys picta bellii</name>
    <name type="common">Western painted turtle</name>
    <name type="synonym">Emys bellii</name>
    <dbReference type="NCBI Taxonomy" id="8478"/>
    <lineage>
        <taxon>Eukaryota</taxon>
        <taxon>Metazoa</taxon>
        <taxon>Chordata</taxon>
        <taxon>Craniata</taxon>
        <taxon>Vertebrata</taxon>
        <taxon>Euteleostomi</taxon>
        <taxon>Archelosauria</taxon>
        <taxon>Testudinata</taxon>
        <taxon>Testudines</taxon>
        <taxon>Cryptodira</taxon>
        <taxon>Durocryptodira</taxon>
        <taxon>Testudinoidea</taxon>
        <taxon>Emydidae</taxon>
        <taxon>Chrysemys</taxon>
    </lineage>
</organism>
<dbReference type="Ensembl" id="ENSCPBT00000044188.1">
    <property type="protein sequence ID" value="ENSCPBP00000037687.1"/>
    <property type="gene ID" value="ENSCPBG00000026102.1"/>
</dbReference>
<evidence type="ECO:0000256" key="9">
    <source>
        <dbReference type="ARBA" id="ARBA00070754"/>
    </source>
</evidence>
<dbReference type="PROSITE" id="PS51421">
    <property type="entry name" value="RAS"/>
    <property type="match status" value="1"/>
</dbReference>
<dbReference type="AlphaFoldDB" id="A0A8C3IQN6"/>
<gene>
    <name evidence="12" type="primary">REM2</name>
</gene>
<feature type="region of interest" description="Disordered" evidence="11">
    <location>
        <begin position="92"/>
        <end position="111"/>
    </location>
</feature>
<comment type="similarity">
    <text evidence="2">Belongs to the small GTPase superfamily. RGK family.</text>
</comment>
<evidence type="ECO:0000256" key="6">
    <source>
        <dbReference type="ARBA" id="ARBA00023134"/>
    </source>
</evidence>
<comment type="subcellular location">
    <subcellularLocation>
        <location evidence="1">Cell membrane</location>
    </subcellularLocation>
</comment>
<evidence type="ECO:0000256" key="10">
    <source>
        <dbReference type="ARBA" id="ARBA00076974"/>
    </source>
</evidence>
<evidence type="ECO:0000256" key="11">
    <source>
        <dbReference type="SAM" id="MobiDB-lite"/>
    </source>
</evidence>
<reference evidence="12" key="2">
    <citation type="submission" date="2025-09" db="UniProtKB">
        <authorList>
            <consortium name="Ensembl"/>
        </authorList>
    </citation>
    <scope>IDENTIFICATION</scope>
</reference>
<dbReference type="SMART" id="SM00175">
    <property type="entry name" value="RAB"/>
    <property type="match status" value="1"/>
</dbReference>
<sequence length="320" mass="34340">MLPPAPPPATSDSPRPIGPPTPMASPHAPPPATRDSPPPHRSPHPHSQSPCSPTPHQSAIPPPPSSLPPESGGPEERQGFCWGARAWGGLLPPSRVTSQGRGSPGGSPGGPYRVVLAGESGVGKTALAGIFGGLPDGAPPDTYERRLSVDEELTTLILYDIWDQGEAGGWLQESCLQTGDAFLLIFSVTDRRSFSRIPQTLLRLREGSPRPDPPVILVGNKSDLARSREVSLEEGRSLAVMLSCKHIETSAVLHHNTRELFEGAVRQIRLRRHRPAGDGGPGGRRESLTKKAKRFLSSLVPRNGRFFKQRSKSCNDLSVL</sequence>
<dbReference type="Pfam" id="PF00071">
    <property type="entry name" value="Ras"/>
    <property type="match status" value="1"/>
</dbReference>
<name>A0A8C3IQN6_CHRPI</name>
<evidence type="ECO:0000256" key="4">
    <source>
        <dbReference type="ARBA" id="ARBA00022553"/>
    </source>
</evidence>
<keyword evidence="13" id="KW-1185">Reference proteome</keyword>
<evidence type="ECO:0000256" key="2">
    <source>
        <dbReference type="ARBA" id="ARBA00008846"/>
    </source>
</evidence>